<feature type="region of interest" description="Disordered" evidence="4">
    <location>
        <begin position="407"/>
        <end position="484"/>
    </location>
</feature>
<dbReference type="PANTHER" id="PTHR18849:SF0">
    <property type="entry name" value="CILIA- AND FLAGELLA-ASSOCIATED PROTEIN 410-RELATED"/>
    <property type="match status" value="1"/>
</dbReference>
<dbReference type="PANTHER" id="PTHR18849">
    <property type="entry name" value="LEUCINE RICH REPEAT PROTEIN"/>
    <property type="match status" value="1"/>
</dbReference>
<feature type="compositionally biased region" description="Basic and acidic residues" evidence="4">
    <location>
        <begin position="316"/>
        <end position="331"/>
    </location>
</feature>
<dbReference type="AlphaFoldDB" id="A0A5A8CAV0"/>
<dbReference type="InterPro" id="IPR003591">
    <property type="entry name" value="Leu-rich_rpt_typical-subtyp"/>
</dbReference>
<dbReference type="InterPro" id="IPR032675">
    <property type="entry name" value="LRR_dom_sf"/>
</dbReference>
<dbReference type="EMBL" id="VLTN01000037">
    <property type="protein sequence ID" value="KAA0150055.1"/>
    <property type="molecule type" value="Genomic_DNA"/>
</dbReference>
<dbReference type="SMART" id="SM00369">
    <property type="entry name" value="LRR_TYP"/>
    <property type="match status" value="2"/>
</dbReference>
<keyword evidence="3" id="KW-0175">Coiled coil</keyword>
<gene>
    <name evidence="5" type="ORF">FNF29_05496</name>
</gene>
<feature type="compositionally biased region" description="Gly residues" evidence="4">
    <location>
        <begin position="407"/>
        <end position="418"/>
    </location>
</feature>
<sequence length="484" mass="50619">MSWDGKRGAGVPEDAESGDRHLALGASASLSLAWSGLTGETLHEELERHSRSSLAALRAIDLTGNALEDVPVDLLRHCGTPLRSLKLSSNLLTSAVALEDTLLGGLLRLDLSDNSLESLPRLAECCPDLEELLLAQNKLPSVLRISRACAGLERLATLDVRRNPSEGRLRRAGASARAFFCFLLPALGQLDGRPVGGDEDAQALRAFCLDAHRADPAFLEVLHSGDDGLLERTLAQRCPAEMPAGAGGAWAAARSQQGAAGAGAAGAGAAGAGASAFESQERSPSPAGSTAPEADDSGRRSDDDDADHDDDDDHDYADRDDVGRDDVGRDDVELRRGATHLRAQLEKQTRAAAAAREDAAAAQTAADRAEAASAELLARLARVEAEAAAQREALAVLWEEVQRLGGGGRAGGRAGGAWGQRSHPEAAEASPDARPYRGRADQDRGFAADDGDEGALPATETWVSDWGETSRLGSAADALHRGRD</sequence>
<evidence type="ECO:0000256" key="4">
    <source>
        <dbReference type="SAM" id="MobiDB-lite"/>
    </source>
</evidence>
<evidence type="ECO:0000256" key="1">
    <source>
        <dbReference type="ARBA" id="ARBA00022614"/>
    </source>
</evidence>
<evidence type="ECO:0000313" key="6">
    <source>
        <dbReference type="Proteomes" id="UP000323011"/>
    </source>
</evidence>
<name>A0A5A8CAV0_CAFRO</name>
<evidence type="ECO:0000313" key="5">
    <source>
        <dbReference type="EMBL" id="KAA0150055.1"/>
    </source>
</evidence>
<dbReference type="InterPro" id="IPR001611">
    <property type="entry name" value="Leu-rich_rpt"/>
</dbReference>
<accession>A0A5A8CAV0</accession>
<organism evidence="5 6">
    <name type="scientific">Cafeteria roenbergensis</name>
    <name type="common">Marine flagellate</name>
    <dbReference type="NCBI Taxonomy" id="33653"/>
    <lineage>
        <taxon>Eukaryota</taxon>
        <taxon>Sar</taxon>
        <taxon>Stramenopiles</taxon>
        <taxon>Bigyra</taxon>
        <taxon>Opalozoa</taxon>
        <taxon>Bicosoecida</taxon>
        <taxon>Cafeteriaceae</taxon>
        <taxon>Cafeteria</taxon>
    </lineage>
</organism>
<dbReference type="PROSITE" id="PS51450">
    <property type="entry name" value="LRR"/>
    <property type="match status" value="1"/>
</dbReference>
<feature type="coiled-coil region" evidence="3">
    <location>
        <begin position="338"/>
        <end position="393"/>
    </location>
</feature>
<keyword evidence="6" id="KW-1185">Reference proteome</keyword>
<protein>
    <recommendedName>
        <fullName evidence="7">U2A'/phosphoprotein 32 family A C-terminal domain-containing protein</fullName>
    </recommendedName>
</protein>
<evidence type="ECO:0000256" key="2">
    <source>
        <dbReference type="ARBA" id="ARBA00022737"/>
    </source>
</evidence>
<dbReference type="Gene3D" id="3.80.10.10">
    <property type="entry name" value="Ribonuclease Inhibitor"/>
    <property type="match status" value="1"/>
</dbReference>
<keyword evidence="2" id="KW-0677">Repeat</keyword>
<proteinExistence type="predicted"/>
<keyword evidence="1" id="KW-0433">Leucine-rich repeat</keyword>
<feature type="compositionally biased region" description="Basic and acidic residues" evidence="4">
    <location>
        <begin position="434"/>
        <end position="447"/>
    </location>
</feature>
<evidence type="ECO:0008006" key="7">
    <source>
        <dbReference type="Google" id="ProtNLM"/>
    </source>
</evidence>
<dbReference type="SUPFAM" id="SSF52075">
    <property type="entry name" value="Outer arm dynein light chain 1"/>
    <property type="match status" value="1"/>
</dbReference>
<feature type="region of interest" description="Disordered" evidence="4">
    <location>
        <begin position="263"/>
        <end position="331"/>
    </location>
</feature>
<feature type="compositionally biased region" description="Acidic residues" evidence="4">
    <location>
        <begin position="303"/>
        <end position="315"/>
    </location>
</feature>
<comment type="caution">
    <text evidence="5">The sequence shown here is derived from an EMBL/GenBank/DDBJ whole genome shotgun (WGS) entry which is preliminary data.</text>
</comment>
<evidence type="ECO:0000256" key="3">
    <source>
        <dbReference type="SAM" id="Coils"/>
    </source>
</evidence>
<dbReference type="Proteomes" id="UP000323011">
    <property type="component" value="Unassembled WGS sequence"/>
</dbReference>
<reference evidence="5 6" key="1">
    <citation type="submission" date="2019-07" db="EMBL/GenBank/DDBJ databases">
        <title>Genomes of Cafeteria roenbergensis.</title>
        <authorList>
            <person name="Fischer M.G."/>
            <person name="Hackl T."/>
            <person name="Roman M."/>
        </authorList>
    </citation>
    <scope>NUCLEOTIDE SEQUENCE [LARGE SCALE GENOMIC DNA]</scope>
    <source>
        <strain evidence="5 6">BVI</strain>
    </source>
</reference>